<dbReference type="RefSeq" id="WP_309792503.1">
    <property type="nucleotide sequence ID" value="NZ_JAVDPW010000002.1"/>
</dbReference>
<dbReference type="SUPFAM" id="SSF50998">
    <property type="entry name" value="Quinoprotein alcohol dehydrogenase-like"/>
    <property type="match status" value="1"/>
</dbReference>
<proteinExistence type="predicted"/>
<name>A0ABU1JIQ5_9PROT</name>
<dbReference type="SUPFAM" id="SSF89372">
    <property type="entry name" value="Fucose-specific lectin"/>
    <property type="match status" value="1"/>
</dbReference>
<evidence type="ECO:0000313" key="2">
    <source>
        <dbReference type="EMBL" id="MDR6288502.1"/>
    </source>
</evidence>
<feature type="transmembrane region" description="Helical" evidence="1">
    <location>
        <begin position="1455"/>
        <end position="1473"/>
    </location>
</feature>
<feature type="transmembrane region" description="Helical" evidence="1">
    <location>
        <begin position="1423"/>
        <end position="1443"/>
    </location>
</feature>
<dbReference type="Gene3D" id="2.40.10.480">
    <property type="match status" value="1"/>
</dbReference>
<dbReference type="EMBL" id="JAVDPW010000002">
    <property type="protein sequence ID" value="MDR6288502.1"/>
    <property type="molecule type" value="Genomic_DNA"/>
</dbReference>
<keyword evidence="1" id="KW-0472">Membrane</keyword>
<evidence type="ECO:0000313" key="3">
    <source>
        <dbReference type="Proteomes" id="UP001262410"/>
    </source>
</evidence>
<sequence length="1522" mass="158775">MQTQFPPFASLALHKGNSQNLQLIGLGTDGSLCLPAWQSHASGTWTIQPSNRLSFQHGTFSALALGTGNRGFLQVLALGADRHIYLVAWQDGSGDWHPPSAVTSGPLGDPARTYAAVTTCPGNSGFLQVFGLGTDGKIYLVVWQDQNGDWHPPSAATNGPLGDRSYSAMVAANGNSGYLQVIGLGTDQQVYLVAWQDQKGDWHRDGRLLSKPGRHYSEVVAANGNSGFLQVLALGTDRKVYLAAWQDGKGKWHLPDTYGGPLGNESRPYVALAAGMGADRNLQVLCLGTDGKLYHPAYQDKSGDWHAPSSKTYGPLGDPALSYRALVLGNGDRAGKDHPGNLQVVGLGAGEVGDDLAFLAAWQSADGHWHAGKPLGKVRSPIVNWEGATGQKVDGGCVAFGRFWVAQGSAVISFDAISGARGRKLFPFPNNASPRAIQPYGGKLAVICDDGNLYLADPDTGQIGFKASVGIPTWTAAQEGAVFVAGFGGVTRLGPDGAIAGPYGREVLAGAPAVANGVLYVPTHSSTFGSSVEALDATTLANLWSIGADGRPGPVFCDGSRLCFTTEHKSLYVYDVGARSPVTPKGKPIGLGAASEIQPILNDGICYVAFSDAVQAVEVATGRPGRRFAPLHSAPEGTPILNENGVLFYGSIGPIYVIDTASASAGLGTYGDGAWPFLAAWQDGALFYADSSSAAAVRLDELVHQYYAETSLIRDFDFSRGVGAATSAPNFQVEVALFDKDGSPRAGQSVRISATAPTTVVHDGRATRISPTDFLDVTVDGAGRLRVAVPAGSADRSGTFRQGLTAPELLLTSPFMDPRMRFVIRPHGQLQQQLATITQDQLHGAKGYDEQAVVNDAYRNDGKAMASATGAINQMSGMVHTSMADPRKRSAGNMYCDSVCDMAVACCMPASDPACRVVCDQSFSFDLTLGAAHFRLLSHEEAGAAAAALAPAAILGGWDDFWDDIKTGAAKVTSAVITAVADGAEAVIHFAKGVGNYVIKGVIGAIEQATLVVQGIFNTIASAIHRVVEAVSFLFDWTEIVDLHNRIRDEVTATWTSLGTGAGGVSYAGIKAALDERFKTAKSAADAAFRTAKIALGNQTSLGAQKAASGQPNAAVGSGQDNWLLAKLQSHVVAPVAPGRQAAPAAVAGIVWPDFDPGDKVAGIFERFLAALGDTLRGEFSATIDRVREDLDFRSSPGLLARGLSAIIDIVQGLLDTAIGVGKAVTDLLVDLLEALIGAVKEFVTHEIEIPYVSDLYEWATGNKPSLLDVFALIVAIPAGFAMKLLSRQPAYASGVSPLRPSERIMPARVGTPLPVGWITIVAGCAQTVWSVVSGVLGLIVVATEKFSPPTSLTSLDWTRLGLTLAAVFLVRGAFGAAIGFHQGQPDPLVWSIWAVPTLVLVADVAAIALAPRLAKTGLPEAIAIYGAVAGFAVAVLGAIQFLNGDKTEGDGLALGFALAVGLSLVCRVVVVFPEPKVKAVGVVAGAAFLFGSGVLEVARGVLGVEQEGEPAALPRRAGSPG</sequence>
<feature type="transmembrane region" description="Helical" evidence="1">
    <location>
        <begin position="1363"/>
        <end position="1383"/>
    </location>
</feature>
<feature type="transmembrane region" description="Helical" evidence="1">
    <location>
        <begin position="1316"/>
        <end position="1342"/>
    </location>
</feature>
<evidence type="ECO:0000256" key="1">
    <source>
        <dbReference type="SAM" id="Phobius"/>
    </source>
</evidence>
<feature type="transmembrane region" description="Helical" evidence="1">
    <location>
        <begin position="1480"/>
        <end position="1499"/>
    </location>
</feature>
<accession>A0ABU1JIQ5</accession>
<keyword evidence="1" id="KW-0812">Transmembrane</keyword>
<organism evidence="2 3">
    <name type="scientific">Inquilinus ginsengisoli</name>
    <dbReference type="NCBI Taxonomy" id="363840"/>
    <lineage>
        <taxon>Bacteria</taxon>
        <taxon>Pseudomonadati</taxon>
        <taxon>Pseudomonadota</taxon>
        <taxon>Alphaproteobacteria</taxon>
        <taxon>Rhodospirillales</taxon>
        <taxon>Rhodospirillaceae</taxon>
        <taxon>Inquilinus</taxon>
    </lineage>
</organism>
<reference evidence="2 3" key="1">
    <citation type="submission" date="2023-07" db="EMBL/GenBank/DDBJ databases">
        <title>Sorghum-associated microbial communities from plants grown in Nebraska, USA.</title>
        <authorList>
            <person name="Schachtman D."/>
        </authorList>
    </citation>
    <scope>NUCLEOTIDE SEQUENCE [LARGE SCALE GENOMIC DNA]</scope>
    <source>
        <strain evidence="2 3">584</strain>
    </source>
</reference>
<keyword evidence="1" id="KW-1133">Transmembrane helix</keyword>
<feature type="transmembrane region" description="Helical" evidence="1">
    <location>
        <begin position="1389"/>
        <end position="1411"/>
    </location>
</feature>
<gene>
    <name evidence="2" type="ORF">E9232_001009</name>
</gene>
<dbReference type="InterPro" id="IPR011047">
    <property type="entry name" value="Quinoprotein_ADH-like_sf"/>
</dbReference>
<keyword evidence="3" id="KW-1185">Reference proteome</keyword>
<dbReference type="Gene3D" id="2.120.10.70">
    <property type="entry name" value="Fucose-specific lectin"/>
    <property type="match status" value="1"/>
</dbReference>
<protein>
    <submittedName>
        <fullName evidence="2">Uncharacterized protein</fullName>
    </submittedName>
</protein>
<comment type="caution">
    <text evidence="2">The sequence shown here is derived from an EMBL/GenBank/DDBJ whole genome shotgun (WGS) entry which is preliminary data.</text>
</comment>
<dbReference type="Proteomes" id="UP001262410">
    <property type="component" value="Unassembled WGS sequence"/>
</dbReference>